<dbReference type="Proteomes" id="UP001153618">
    <property type="component" value="Unassembled WGS sequence"/>
</dbReference>
<gene>
    <name evidence="1" type="ORF">POLS_LOCUS8867</name>
</gene>
<name>A0A9W4IC77_PENOL</name>
<dbReference type="EMBL" id="CAJVOS010000073">
    <property type="protein sequence ID" value="CAG8255245.1"/>
    <property type="molecule type" value="Genomic_DNA"/>
</dbReference>
<evidence type="ECO:0000313" key="1">
    <source>
        <dbReference type="EMBL" id="CAG8255245.1"/>
    </source>
</evidence>
<reference evidence="1" key="1">
    <citation type="submission" date="2021-07" db="EMBL/GenBank/DDBJ databases">
        <authorList>
            <person name="Branca A.L. A."/>
        </authorList>
    </citation>
    <scope>NUCLEOTIDE SEQUENCE</scope>
</reference>
<sequence length="51" mass="5491">MKISTNTSFLSNTNGALLTANLKAGSALDLTIYDVTKLMVCMILIHFSIIS</sequence>
<organism evidence="1 2">
    <name type="scientific">Penicillium olsonii</name>
    <dbReference type="NCBI Taxonomy" id="99116"/>
    <lineage>
        <taxon>Eukaryota</taxon>
        <taxon>Fungi</taxon>
        <taxon>Dikarya</taxon>
        <taxon>Ascomycota</taxon>
        <taxon>Pezizomycotina</taxon>
        <taxon>Eurotiomycetes</taxon>
        <taxon>Eurotiomycetidae</taxon>
        <taxon>Eurotiales</taxon>
        <taxon>Aspergillaceae</taxon>
        <taxon>Penicillium</taxon>
    </lineage>
</organism>
<proteinExistence type="predicted"/>
<evidence type="ECO:0000313" key="2">
    <source>
        <dbReference type="Proteomes" id="UP001153618"/>
    </source>
</evidence>
<keyword evidence="2" id="KW-1185">Reference proteome</keyword>
<accession>A0A9W4IC77</accession>
<comment type="caution">
    <text evidence="1">The sequence shown here is derived from an EMBL/GenBank/DDBJ whole genome shotgun (WGS) entry which is preliminary data.</text>
</comment>
<protein>
    <submittedName>
        <fullName evidence="1">Uncharacterized protein</fullName>
    </submittedName>
</protein>
<dbReference type="AlphaFoldDB" id="A0A9W4IC77"/>